<sequence>MRASRPRLLLVHGLLGSLDYFEPRRYLPGVDLFTPDLIGYGQRRSEDAHITLADQAAMLARFLHDEIGGPAWVLGHSVGGIAAMLLADLVPELVRGVINVEGNFTLKDAFWTGRIAALPDAEWAAEYGAMEAAPAAWLEKSGIEASDERVAWARDILANQPYTTVQKMAQSVLDTTGAPDYLGCVGRVLARATPLYLVGGEQSSAGWDVPDWVLSQARRVCVQPKTGHMMMLEDPGNFCRIVESILYDEGCLSGT</sequence>
<dbReference type="PANTHER" id="PTHR43194">
    <property type="entry name" value="HYDROLASE ALPHA/BETA FOLD FAMILY"/>
    <property type="match status" value="1"/>
</dbReference>
<dbReference type="Gene3D" id="3.40.50.1820">
    <property type="entry name" value="alpha/beta hydrolase"/>
    <property type="match status" value="1"/>
</dbReference>
<keyword evidence="3" id="KW-1185">Reference proteome</keyword>
<dbReference type="InterPro" id="IPR000073">
    <property type="entry name" value="AB_hydrolase_1"/>
</dbReference>
<evidence type="ECO:0000259" key="1">
    <source>
        <dbReference type="Pfam" id="PF12697"/>
    </source>
</evidence>
<dbReference type="Proteomes" id="UP000443353">
    <property type="component" value="Unassembled WGS sequence"/>
</dbReference>
<dbReference type="RefSeq" id="WP_056135406.1">
    <property type="nucleotide sequence ID" value="NZ_WSES01000002.1"/>
</dbReference>
<feature type="domain" description="AB hydrolase-1" evidence="1">
    <location>
        <begin position="8"/>
        <end position="239"/>
    </location>
</feature>
<dbReference type="SUPFAM" id="SSF53474">
    <property type="entry name" value="alpha/beta-Hydrolases"/>
    <property type="match status" value="1"/>
</dbReference>
<comment type="caution">
    <text evidence="2">The sequence shown here is derived from an EMBL/GenBank/DDBJ whole genome shotgun (WGS) entry which is preliminary data.</text>
</comment>
<evidence type="ECO:0000313" key="2">
    <source>
        <dbReference type="EMBL" id="MVW59438.1"/>
    </source>
</evidence>
<dbReference type="EMBL" id="WSES01000002">
    <property type="protein sequence ID" value="MVW59438.1"/>
    <property type="molecule type" value="Genomic_DNA"/>
</dbReference>
<gene>
    <name evidence="2" type="ORF">GPY61_05810</name>
</gene>
<dbReference type="InterPro" id="IPR029058">
    <property type="entry name" value="AB_hydrolase_fold"/>
</dbReference>
<proteinExistence type="predicted"/>
<protein>
    <submittedName>
        <fullName evidence="2">Alpha/beta fold hydrolase</fullName>
    </submittedName>
</protein>
<accession>A0A7X3FWU4</accession>
<dbReference type="AlphaFoldDB" id="A0A7X3FWU4"/>
<dbReference type="InterPro" id="IPR050228">
    <property type="entry name" value="Carboxylesterase_BioH"/>
</dbReference>
<dbReference type="GO" id="GO:0016787">
    <property type="term" value="F:hydrolase activity"/>
    <property type="evidence" value="ECO:0007669"/>
    <property type="project" value="UniProtKB-KW"/>
</dbReference>
<name>A0A7X3FWU4_9BURK</name>
<keyword evidence="2" id="KW-0378">Hydrolase</keyword>
<organism evidence="2 3">
    <name type="scientific">Massilia cellulosiltytica</name>
    <dbReference type="NCBI Taxonomy" id="2683234"/>
    <lineage>
        <taxon>Bacteria</taxon>
        <taxon>Pseudomonadati</taxon>
        <taxon>Pseudomonadota</taxon>
        <taxon>Betaproteobacteria</taxon>
        <taxon>Burkholderiales</taxon>
        <taxon>Oxalobacteraceae</taxon>
        <taxon>Telluria group</taxon>
        <taxon>Massilia</taxon>
    </lineage>
</organism>
<reference evidence="2 3" key="1">
    <citation type="submission" date="2019-12" db="EMBL/GenBank/DDBJ databases">
        <authorList>
            <person name="Li C."/>
            <person name="Zhao J."/>
        </authorList>
    </citation>
    <scope>NUCLEOTIDE SEQUENCE [LARGE SCALE GENOMIC DNA]</scope>
    <source>
        <strain evidence="2 3">NEAU-DD11</strain>
    </source>
</reference>
<evidence type="ECO:0000313" key="3">
    <source>
        <dbReference type="Proteomes" id="UP000443353"/>
    </source>
</evidence>
<dbReference type="Pfam" id="PF12697">
    <property type="entry name" value="Abhydrolase_6"/>
    <property type="match status" value="1"/>
</dbReference>
<dbReference type="PANTHER" id="PTHR43194:SF5">
    <property type="entry name" value="PIMELOYL-[ACYL-CARRIER PROTEIN] METHYL ESTER ESTERASE"/>
    <property type="match status" value="1"/>
</dbReference>